<dbReference type="AlphaFoldDB" id="A0AAU8GZB8"/>
<sequence length="201" mass="23513">MLKLKKRLEELETTKVWIFPEKDFEERLNKNIIERYSQKGSYSIINFFTHSGFIPEIKSRTGKRQIKNKYELMIIKANVQEAAWFEPEQYFGSLKEMIERVLPDLKDKGFLVIQTNDVRINGYVEPLAKKIVDLITHENLWLKEIVLVTNNKSQEESNSLIGYLKIVHEYLLVYNVANGTHPVEALLKANLDISPKGKFKK</sequence>
<protein>
    <submittedName>
        <fullName evidence="1">Uncharacterized protein</fullName>
    </submittedName>
</protein>
<dbReference type="KEGG" id="taut:V4D30_09805"/>
<gene>
    <name evidence="1" type="ORF">V4D30_09805</name>
</gene>
<proteinExistence type="predicted"/>
<name>A0AAU8GZB8_9BACT</name>
<dbReference type="EMBL" id="CP144373">
    <property type="protein sequence ID" value="XCH46628.1"/>
    <property type="molecule type" value="Genomic_DNA"/>
</dbReference>
<organism evidence="1">
    <name type="scientific">Thermodesulfovibrio autotrophicus</name>
    <dbReference type="NCBI Taxonomy" id="3118333"/>
    <lineage>
        <taxon>Bacteria</taxon>
        <taxon>Pseudomonadati</taxon>
        <taxon>Nitrospirota</taxon>
        <taxon>Thermodesulfovibrionia</taxon>
        <taxon>Thermodesulfovibrionales</taxon>
        <taxon>Thermodesulfovibrionaceae</taxon>
        <taxon>Thermodesulfovibrio</taxon>
    </lineage>
</organism>
<reference evidence="1" key="1">
    <citation type="submission" date="2024-01" db="EMBL/GenBank/DDBJ databases">
        <title>The first autotrophic representatives of the genus Thermodesulfovibrio.</title>
        <authorList>
            <person name="Maltseva A.I."/>
            <person name="Elcheninov A.G."/>
            <person name="Kublanov I.V."/>
            <person name="Lebedinsky A.V."/>
            <person name="Frolov E.N."/>
        </authorList>
    </citation>
    <scope>NUCLEOTIDE SEQUENCE</scope>
    <source>
        <strain evidence="1">3907-1M</strain>
    </source>
</reference>
<accession>A0AAU8GZB8</accession>
<dbReference type="RefSeq" id="WP_353684156.1">
    <property type="nucleotide sequence ID" value="NZ_CP144373.1"/>
</dbReference>
<evidence type="ECO:0000313" key="1">
    <source>
        <dbReference type="EMBL" id="XCH46628.1"/>
    </source>
</evidence>